<sequence length="187" mass="19935">MTSLTGRPNTALLVIDMQNGVVDGAHQRAGVIDNIAALVDRARAAEVPVVWVRHSDEEMTQGSPEWQIVDELTPADGEPLVGKTYGDSFEQTDLEDVLAERGVGRVVVTGAQTDMCIRSTLHGALVRGYDALLVGDAHTTEDLRPYGVPIGPADAIAYTNAYWDESAAKDRRGGTVSTAEVDFAAKG</sequence>
<comment type="caution">
    <text evidence="3">The sequence shown here is derived from an EMBL/GenBank/DDBJ whole genome shotgun (WGS) entry which is preliminary data.</text>
</comment>
<name>A0A7Z0DA25_9ACTN</name>
<proteinExistence type="predicted"/>
<accession>A0A7Z0DA25</accession>
<evidence type="ECO:0000313" key="3">
    <source>
        <dbReference type="EMBL" id="NYI71741.1"/>
    </source>
</evidence>
<keyword evidence="4" id="KW-1185">Reference proteome</keyword>
<dbReference type="PANTHER" id="PTHR43540:SF6">
    <property type="entry name" value="ISOCHORISMATASE-LIKE DOMAIN-CONTAINING PROTEIN"/>
    <property type="match status" value="1"/>
</dbReference>
<dbReference type="CDD" id="cd01014">
    <property type="entry name" value="nicotinamidase_related"/>
    <property type="match status" value="1"/>
</dbReference>
<dbReference type="PANTHER" id="PTHR43540">
    <property type="entry name" value="PEROXYUREIDOACRYLATE/UREIDOACRYLATE AMIDOHYDROLASE-RELATED"/>
    <property type="match status" value="1"/>
</dbReference>
<dbReference type="Pfam" id="PF00857">
    <property type="entry name" value="Isochorismatase"/>
    <property type="match status" value="1"/>
</dbReference>
<evidence type="ECO:0000256" key="1">
    <source>
        <dbReference type="ARBA" id="ARBA00022801"/>
    </source>
</evidence>
<evidence type="ECO:0000259" key="2">
    <source>
        <dbReference type="Pfam" id="PF00857"/>
    </source>
</evidence>
<feature type="domain" description="Isochorismatase-like" evidence="2">
    <location>
        <begin position="10"/>
        <end position="140"/>
    </location>
</feature>
<dbReference type="Proteomes" id="UP000527616">
    <property type="component" value="Unassembled WGS sequence"/>
</dbReference>
<dbReference type="InterPro" id="IPR036380">
    <property type="entry name" value="Isochorismatase-like_sf"/>
</dbReference>
<dbReference type="GO" id="GO:0016787">
    <property type="term" value="F:hydrolase activity"/>
    <property type="evidence" value="ECO:0007669"/>
    <property type="project" value="UniProtKB-KW"/>
</dbReference>
<dbReference type="SUPFAM" id="SSF52499">
    <property type="entry name" value="Isochorismatase-like hydrolases"/>
    <property type="match status" value="1"/>
</dbReference>
<keyword evidence="1" id="KW-0378">Hydrolase</keyword>
<dbReference type="InterPro" id="IPR050272">
    <property type="entry name" value="Isochorismatase-like_hydrls"/>
</dbReference>
<evidence type="ECO:0000313" key="4">
    <source>
        <dbReference type="Proteomes" id="UP000527616"/>
    </source>
</evidence>
<dbReference type="EMBL" id="JACBZS010000001">
    <property type="protein sequence ID" value="NYI71741.1"/>
    <property type="molecule type" value="Genomic_DNA"/>
</dbReference>
<organism evidence="3 4">
    <name type="scientific">Naumannella cuiyingiana</name>
    <dbReference type="NCBI Taxonomy" id="1347891"/>
    <lineage>
        <taxon>Bacteria</taxon>
        <taxon>Bacillati</taxon>
        <taxon>Actinomycetota</taxon>
        <taxon>Actinomycetes</taxon>
        <taxon>Propionibacteriales</taxon>
        <taxon>Propionibacteriaceae</taxon>
        <taxon>Naumannella</taxon>
    </lineage>
</organism>
<dbReference type="InterPro" id="IPR000868">
    <property type="entry name" value="Isochorismatase-like_dom"/>
</dbReference>
<protein>
    <submittedName>
        <fullName evidence="3">Nicotinamidase-related amidase</fullName>
    </submittedName>
</protein>
<dbReference type="RefSeq" id="WP_179445528.1">
    <property type="nucleotide sequence ID" value="NZ_JACBZS010000001.1"/>
</dbReference>
<dbReference type="AlphaFoldDB" id="A0A7Z0DA25"/>
<gene>
    <name evidence="3" type="ORF">GGQ54_002301</name>
</gene>
<reference evidence="3 4" key="1">
    <citation type="submission" date="2020-07" db="EMBL/GenBank/DDBJ databases">
        <title>Sequencing the genomes of 1000 actinobacteria strains.</title>
        <authorList>
            <person name="Klenk H.-P."/>
        </authorList>
    </citation>
    <scope>NUCLEOTIDE SEQUENCE [LARGE SCALE GENOMIC DNA]</scope>
    <source>
        <strain evidence="3 4">DSM 103164</strain>
    </source>
</reference>
<dbReference type="Gene3D" id="3.40.50.850">
    <property type="entry name" value="Isochorismatase-like"/>
    <property type="match status" value="1"/>
</dbReference>